<sequence>MNKEITCIICPNGCELSIELEEQGIKNISGALCKRGKEYAEQEIQNPKRTIASLVKVVDGEIPLVSVRTTKAVPKEKIFEVMEEIKKLEINAPVKINQIIVKNILGLDSDIIATKFVEKKISNF</sequence>
<name>A0ABR8YRF8_9CLOT</name>
<dbReference type="RefSeq" id="WP_191739814.1">
    <property type="nucleotide sequence ID" value="NZ_JACSQB010000050.1"/>
</dbReference>
<keyword evidence="2" id="KW-1185">Reference proteome</keyword>
<dbReference type="EMBL" id="JACSQB010000050">
    <property type="protein sequence ID" value="MBD8046837.1"/>
    <property type="molecule type" value="Genomic_DNA"/>
</dbReference>
<dbReference type="SUPFAM" id="SSF160148">
    <property type="entry name" value="CPE0013-like"/>
    <property type="match status" value="1"/>
</dbReference>
<organism evidence="1 2">
    <name type="scientific">Clostridium faecium</name>
    <dbReference type="NCBI Taxonomy" id="2762223"/>
    <lineage>
        <taxon>Bacteria</taxon>
        <taxon>Bacillati</taxon>
        <taxon>Bacillota</taxon>
        <taxon>Clostridia</taxon>
        <taxon>Eubacteriales</taxon>
        <taxon>Clostridiaceae</taxon>
        <taxon>Clostridium</taxon>
    </lineage>
</organism>
<reference evidence="1 2" key="1">
    <citation type="submission" date="2020-08" db="EMBL/GenBank/DDBJ databases">
        <title>A Genomic Blueprint of the Chicken Gut Microbiome.</title>
        <authorList>
            <person name="Gilroy R."/>
            <person name="Ravi A."/>
            <person name="Getino M."/>
            <person name="Pursley I."/>
            <person name="Horton D.L."/>
            <person name="Alikhan N.-F."/>
            <person name="Baker D."/>
            <person name="Gharbi K."/>
            <person name="Hall N."/>
            <person name="Watson M."/>
            <person name="Adriaenssens E.M."/>
            <person name="Foster-Nyarko E."/>
            <person name="Jarju S."/>
            <person name="Secka A."/>
            <person name="Antonio M."/>
            <person name="Oren A."/>
            <person name="Chaudhuri R."/>
            <person name="La Ragione R.M."/>
            <person name="Hildebrand F."/>
            <person name="Pallen M.J."/>
        </authorList>
    </citation>
    <scope>NUCLEOTIDE SEQUENCE [LARGE SCALE GENOMIC DNA]</scope>
    <source>
        <strain evidence="1 2">N37</strain>
    </source>
</reference>
<dbReference type="Gene3D" id="3.10.530.10">
    <property type="entry name" value="CPE0013-like"/>
    <property type="match status" value="1"/>
</dbReference>
<comment type="caution">
    <text evidence="1">The sequence shown here is derived from an EMBL/GenBank/DDBJ whole genome shotgun (WGS) entry which is preliminary data.</text>
</comment>
<dbReference type="InterPro" id="IPR012460">
    <property type="entry name" value="DUF1667"/>
</dbReference>
<gene>
    <name evidence="1" type="ORF">H9637_07240</name>
</gene>
<dbReference type="PANTHER" id="PTHR39450">
    <property type="entry name" value="MOLYBDOPTERIN OXIDOREDUCTASE, 4FE-4S CLUSTER-BINDING SUBUNIT"/>
    <property type="match status" value="1"/>
</dbReference>
<dbReference type="PANTHER" id="PTHR39450:SF1">
    <property type="entry name" value="DUF1667 DOMAIN-CONTAINING PROTEIN"/>
    <property type="match status" value="1"/>
</dbReference>
<evidence type="ECO:0000313" key="1">
    <source>
        <dbReference type="EMBL" id="MBD8046837.1"/>
    </source>
</evidence>
<evidence type="ECO:0000313" key="2">
    <source>
        <dbReference type="Proteomes" id="UP000627166"/>
    </source>
</evidence>
<proteinExistence type="predicted"/>
<protein>
    <submittedName>
        <fullName evidence="1">DUF1667 domain-containing protein</fullName>
    </submittedName>
</protein>
<dbReference type="Proteomes" id="UP000627166">
    <property type="component" value="Unassembled WGS sequence"/>
</dbReference>
<dbReference type="Pfam" id="PF07892">
    <property type="entry name" value="DUF1667"/>
    <property type="match status" value="1"/>
</dbReference>
<accession>A0ABR8YRF8</accession>
<dbReference type="InterPro" id="IPR036593">
    <property type="entry name" value="CPE0013-like_sf"/>
</dbReference>